<evidence type="ECO:0000313" key="9">
    <source>
        <dbReference type="Proteomes" id="UP000032233"/>
    </source>
</evidence>
<dbReference type="InParanoid" id="A0A0D2HZZ7"/>
<evidence type="ECO:0000256" key="6">
    <source>
        <dbReference type="ARBA" id="ARBA00047561"/>
    </source>
</evidence>
<comment type="caution">
    <text evidence="8">The sequence shown here is derived from an EMBL/GenBank/DDBJ whole genome shotgun (WGS) entry which is preliminary data.</text>
</comment>
<keyword evidence="4" id="KW-0520">NAD</keyword>
<accession>A0A0D2HZZ7</accession>
<keyword evidence="3" id="KW-0560">Oxidoreductase</keyword>
<evidence type="ECO:0000256" key="5">
    <source>
        <dbReference type="ARBA" id="ARBA00023244"/>
    </source>
</evidence>
<evidence type="ECO:0000256" key="4">
    <source>
        <dbReference type="ARBA" id="ARBA00023027"/>
    </source>
</evidence>
<dbReference type="Gene3D" id="1.10.8.610">
    <property type="entry name" value="SirC, precorrin-2 dehydrogenase, C-terminal helical domain-like"/>
    <property type="match status" value="1"/>
</dbReference>
<dbReference type="InterPro" id="IPR028281">
    <property type="entry name" value="Sirohaem_synthase_central"/>
</dbReference>
<evidence type="ECO:0000313" key="8">
    <source>
        <dbReference type="EMBL" id="KIX15868.1"/>
    </source>
</evidence>
<evidence type="ECO:0000256" key="1">
    <source>
        <dbReference type="ARBA" id="ARBA00005010"/>
    </source>
</evidence>
<dbReference type="InterPro" id="IPR028161">
    <property type="entry name" value="Met8-like"/>
</dbReference>
<dbReference type="SUPFAM" id="SSF51735">
    <property type="entry name" value="NAD(P)-binding Rossmann-fold domains"/>
    <property type="match status" value="1"/>
</dbReference>
<dbReference type="SUPFAM" id="SSF75615">
    <property type="entry name" value="Siroheme synthase middle domains-like"/>
    <property type="match status" value="1"/>
</dbReference>
<dbReference type="RefSeq" id="WP_044346122.1">
    <property type="nucleotide sequence ID" value="NZ_AZAC01000001.1"/>
</dbReference>
<protein>
    <recommendedName>
        <fullName evidence="2">precorrin-2 dehydrogenase</fullName>
        <ecNumber evidence="2">1.3.1.76</ecNumber>
    </recommendedName>
</protein>
<dbReference type="Proteomes" id="UP000032233">
    <property type="component" value="Unassembled WGS sequence"/>
</dbReference>
<name>A0A0D2HZZ7_9BACT</name>
<dbReference type="PANTHER" id="PTHR35330">
    <property type="entry name" value="SIROHEME BIOSYNTHESIS PROTEIN MET8"/>
    <property type="match status" value="1"/>
</dbReference>
<dbReference type="EC" id="1.3.1.76" evidence="2"/>
<dbReference type="Pfam" id="PF13241">
    <property type="entry name" value="NAD_binding_7"/>
    <property type="match status" value="1"/>
</dbReference>
<dbReference type="NCBIfam" id="TIGR01470">
    <property type="entry name" value="cysG_Nterm"/>
    <property type="match status" value="1"/>
</dbReference>
<proteinExistence type="predicted"/>
<evidence type="ECO:0000259" key="7">
    <source>
        <dbReference type="Pfam" id="PF14824"/>
    </source>
</evidence>
<dbReference type="STRING" id="1429043.X474_00745"/>
<evidence type="ECO:0000256" key="3">
    <source>
        <dbReference type="ARBA" id="ARBA00023002"/>
    </source>
</evidence>
<comment type="catalytic activity">
    <reaction evidence="6">
        <text>precorrin-2 + NAD(+) = sirohydrochlorin + NADH + 2 H(+)</text>
        <dbReference type="Rhea" id="RHEA:15613"/>
        <dbReference type="ChEBI" id="CHEBI:15378"/>
        <dbReference type="ChEBI" id="CHEBI:57540"/>
        <dbReference type="ChEBI" id="CHEBI:57945"/>
        <dbReference type="ChEBI" id="CHEBI:58351"/>
        <dbReference type="ChEBI" id="CHEBI:58827"/>
        <dbReference type="EC" id="1.3.1.76"/>
    </reaction>
</comment>
<dbReference type="InterPro" id="IPR042518">
    <property type="entry name" value="SirC_C"/>
</dbReference>
<dbReference type="InterPro" id="IPR006367">
    <property type="entry name" value="Sirohaem_synthase_N"/>
</dbReference>
<dbReference type="InterPro" id="IPR036291">
    <property type="entry name" value="NAD(P)-bd_dom_sf"/>
</dbReference>
<gene>
    <name evidence="8" type="ORF">X474_00745</name>
</gene>
<dbReference type="OrthoDB" id="9815856at2"/>
<feature type="domain" description="Siroheme synthase central" evidence="7">
    <location>
        <begin position="118"/>
        <end position="143"/>
    </location>
</feature>
<dbReference type="GO" id="GO:0043115">
    <property type="term" value="F:precorrin-2 dehydrogenase activity"/>
    <property type="evidence" value="ECO:0007669"/>
    <property type="project" value="UniProtKB-EC"/>
</dbReference>
<dbReference type="GO" id="GO:0004325">
    <property type="term" value="F:ferrochelatase activity"/>
    <property type="evidence" value="ECO:0007669"/>
    <property type="project" value="InterPro"/>
</dbReference>
<reference evidence="8 9" key="1">
    <citation type="submission" date="2013-11" db="EMBL/GenBank/DDBJ databases">
        <title>Metagenomic analysis of a methanogenic consortium involved in long chain n-alkane degradation.</title>
        <authorList>
            <person name="Davidova I.A."/>
            <person name="Callaghan A.V."/>
            <person name="Wawrik B."/>
            <person name="Pruitt S."/>
            <person name="Marks C."/>
            <person name="Duncan K.E."/>
            <person name="Suflita J.M."/>
        </authorList>
    </citation>
    <scope>NUCLEOTIDE SEQUENCE [LARGE SCALE GENOMIC DNA]</scope>
    <source>
        <strain evidence="8 9">SPR</strain>
    </source>
</reference>
<keyword evidence="5" id="KW-0627">Porphyrin biosynthesis</keyword>
<sequence>MTYYPAFLDLSERLVLLVGAGQVAARKLSALLEAGARVRLVAPELHPKTGKLLNDRVELLVRPFMDADLLGVSLVIAATDNEAVNQKVAHLAKDKGLFVNVIKSPELGDFQVPAALRRGSLTIAVSTGGASPAAARRLRKELSESYGPEWEPYLLLLSRLRKRITEKGLSAEKNRPLFYRLVESDLLTLVKKRSAPEVDVLLNDILGPGFSLADLELADLFN</sequence>
<organism evidence="8 9">
    <name type="scientific">Dethiosulfatarculus sandiegensis</name>
    <dbReference type="NCBI Taxonomy" id="1429043"/>
    <lineage>
        <taxon>Bacteria</taxon>
        <taxon>Pseudomonadati</taxon>
        <taxon>Thermodesulfobacteriota</taxon>
        <taxon>Desulfarculia</taxon>
        <taxon>Desulfarculales</taxon>
        <taxon>Desulfarculaceae</taxon>
        <taxon>Dethiosulfatarculus</taxon>
    </lineage>
</organism>
<dbReference type="Gene3D" id="3.40.50.720">
    <property type="entry name" value="NAD(P)-binding Rossmann-like Domain"/>
    <property type="match status" value="1"/>
</dbReference>
<dbReference type="AlphaFoldDB" id="A0A0D2HZZ7"/>
<dbReference type="PANTHER" id="PTHR35330:SF1">
    <property type="entry name" value="SIROHEME BIOSYNTHESIS PROTEIN MET8"/>
    <property type="match status" value="1"/>
</dbReference>
<comment type="pathway">
    <text evidence="1">Porphyrin-containing compound metabolism; siroheme biosynthesis; sirohydrochlorin from precorrin-2: step 1/1.</text>
</comment>
<dbReference type="UniPathway" id="UPA00262">
    <property type="reaction ID" value="UER00222"/>
</dbReference>
<dbReference type="Pfam" id="PF14824">
    <property type="entry name" value="Sirohm_synth_M"/>
    <property type="match status" value="1"/>
</dbReference>
<keyword evidence="9" id="KW-1185">Reference proteome</keyword>
<dbReference type="GO" id="GO:0019354">
    <property type="term" value="P:siroheme biosynthetic process"/>
    <property type="evidence" value="ECO:0007669"/>
    <property type="project" value="UniProtKB-UniPathway"/>
</dbReference>
<evidence type="ECO:0000256" key="2">
    <source>
        <dbReference type="ARBA" id="ARBA00012400"/>
    </source>
</evidence>
<dbReference type="EMBL" id="AZAC01000001">
    <property type="protein sequence ID" value="KIX15868.1"/>
    <property type="molecule type" value="Genomic_DNA"/>
</dbReference>